<evidence type="ECO:0000313" key="1">
    <source>
        <dbReference type="EMBL" id="VDN14435.1"/>
    </source>
</evidence>
<evidence type="ECO:0008006" key="3">
    <source>
        <dbReference type="Google" id="ProtNLM"/>
    </source>
</evidence>
<keyword evidence="2" id="KW-1185">Reference proteome</keyword>
<dbReference type="Gene3D" id="1.10.260.100">
    <property type="match status" value="1"/>
</dbReference>
<evidence type="ECO:0000313" key="2">
    <source>
        <dbReference type="Proteomes" id="UP000281553"/>
    </source>
</evidence>
<sequence>MALLSALGDKPEEYLKRGGTSEDMEVIRDIVAVLGEHFKKLAEEAEGEQQKVTKPKKPLIEEIETPEERRLRQQVEDALADEKVREALQDESVKQIIQFLSSDPDRGQRMAADASRDVKEKLRLLVEVGVLGVQTS</sequence>
<accession>A0A3P7LBC1</accession>
<dbReference type="Proteomes" id="UP000281553">
    <property type="component" value="Unassembled WGS sequence"/>
</dbReference>
<name>A0A3P7LBC1_DIBLA</name>
<dbReference type="EMBL" id="UYRU01059282">
    <property type="protein sequence ID" value="VDN14435.1"/>
    <property type="molecule type" value="Genomic_DNA"/>
</dbReference>
<dbReference type="AlphaFoldDB" id="A0A3P7LBC1"/>
<dbReference type="OrthoDB" id="71407at2759"/>
<gene>
    <name evidence="1" type="ORF">DILT_LOCUS10266</name>
</gene>
<reference evidence="1 2" key="1">
    <citation type="submission" date="2018-11" db="EMBL/GenBank/DDBJ databases">
        <authorList>
            <consortium name="Pathogen Informatics"/>
        </authorList>
    </citation>
    <scope>NUCLEOTIDE SEQUENCE [LARGE SCALE GENOMIC DNA]</scope>
</reference>
<proteinExistence type="predicted"/>
<organism evidence="1 2">
    <name type="scientific">Dibothriocephalus latus</name>
    <name type="common">Fish tapeworm</name>
    <name type="synonym">Diphyllobothrium latum</name>
    <dbReference type="NCBI Taxonomy" id="60516"/>
    <lineage>
        <taxon>Eukaryota</taxon>
        <taxon>Metazoa</taxon>
        <taxon>Spiralia</taxon>
        <taxon>Lophotrochozoa</taxon>
        <taxon>Platyhelminthes</taxon>
        <taxon>Cestoda</taxon>
        <taxon>Eucestoda</taxon>
        <taxon>Diphyllobothriidea</taxon>
        <taxon>Diphyllobothriidae</taxon>
        <taxon>Dibothriocephalus</taxon>
    </lineage>
</organism>
<protein>
    <recommendedName>
        <fullName evidence="3">STI1 domain-containing protein</fullName>
    </recommendedName>
</protein>